<sequence length="142" mass="15843">MSSEHRLVRVVVASARRQPAKGQLPDSSLSASPGPDSLFHSNKRPDSRALLSESFARPPCRAHQLDFSLSIPSDGRSEKRVSDIISPSRLQVDGKLGVSFVFFYPLVRIAYSSQENEKHRVFFRRVAPGCQSPDSYRIFLGL</sequence>
<keyword evidence="3" id="KW-1185">Reference proteome</keyword>
<protein>
    <submittedName>
        <fullName evidence="2">Uncharacterized protein</fullName>
    </submittedName>
</protein>
<evidence type="ECO:0000313" key="3">
    <source>
        <dbReference type="Proteomes" id="UP000037136"/>
    </source>
</evidence>
<comment type="caution">
    <text evidence="2">The sequence shown here is derived from an EMBL/GenBank/DDBJ whole genome shotgun (WGS) entry which is preliminary data.</text>
</comment>
<accession>A0A2A9PG76</accession>
<feature type="region of interest" description="Disordered" evidence="1">
    <location>
        <begin position="12"/>
        <end position="50"/>
    </location>
</feature>
<gene>
    <name evidence="2" type="ORF">XA68_11052</name>
</gene>
<evidence type="ECO:0000256" key="1">
    <source>
        <dbReference type="SAM" id="MobiDB-lite"/>
    </source>
</evidence>
<reference evidence="2 3" key="1">
    <citation type="journal article" date="2015" name="BMC Genomics">
        <title>Gene expression during zombie ant biting behavior reflects the complexity underlying fungal parasitic behavioral manipulation.</title>
        <authorList>
            <person name="de Bekker C."/>
            <person name="Ohm R.A."/>
            <person name="Loreto R.G."/>
            <person name="Sebastian A."/>
            <person name="Albert I."/>
            <person name="Merrow M."/>
            <person name="Brachmann A."/>
            <person name="Hughes D.P."/>
        </authorList>
    </citation>
    <scope>NUCLEOTIDE SEQUENCE [LARGE SCALE GENOMIC DNA]</scope>
    <source>
        <strain evidence="2 3">SC16a</strain>
    </source>
</reference>
<dbReference type="EMBL" id="LAZP02000132">
    <property type="protein sequence ID" value="PFH60389.1"/>
    <property type="molecule type" value="Genomic_DNA"/>
</dbReference>
<dbReference type="Proteomes" id="UP000037136">
    <property type="component" value="Unassembled WGS sequence"/>
</dbReference>
<reference evidence="2 3" key="2">
    <citation type="journal article" date="2017" name="Sci. Rep.">
        <title>Ant-infecting Ophiocordyceps genomes reveal a high diversity of potential behavioral manipulation genes and a possible major role for enterotoxins.</title>
        <authorList>
            <person name="de Bekker C."/>
            <person name="Ohm R.A."/>
            <person name="Evans H.C."/>
            <person name="Brachmann A."/>
            <person name="Hughes D.P."/>
        </authorList>
    </citation>
    <scope>NUCLEOTIDE SEQUENCE [LARGE SCALE GENOMIC DNA]</scope>
    <source>
        <strain evidence="2 3">SC16a</strain>
    </source>
</reference>
<evidence type="ECO:0000313" key="2">
    <source>
        <dbReference type="EMBL" id="PFH60389.1"/>
    </source>
</evidence>
<organism evidence="2 3">
    <name type="scientific">Ophiocordyceps unilateralis</name>
    <name type="common">Zombie-ant fungus</name>
    <name type="synonym">Torrubia unilateralis</name>
    <dbReference type="NCBI Taxonomy" id="268505"/>
    <lineage>
        <taxon>Eukaryota</taxon>
        <taxon>Fungi</taxon>
        <taxon>Dikarya</taxon>
        <taxon>Ascomycota</taxon>
        <taxon>Pezizomycotina</taxon>
        <taxon>Sordariomycetes</taxon>
        <taxon>Hypocreomycetidae</taxon>
        <taxon>Hypocreales</taxon>
        <taxon>Ophiocordycipitaceae</taxon>
        <taxon>Ophiocordyceps</taxon>
    </lineage>
</organism>
<dbReference type="AlphaFoldDB" id="A0A2A9PG76"/>
<name>A0A2A9PG76_OPHUN</name>
<proteinExistence type="predicted"/>